<name>Q7U786_PARMW</name>
<sequence length="71" mass="7818">MSDGLQLMELQLEQPLTSVLSVKVASDVEPRLDHHCARLQPSGTLPRAALVRALLRKGLAELDELEASDER</sequence>
<evidence type="ECO:0008006" key="3">
    <source>
        <dbReference type="Google" id="ProtNLM"/>
    </source>
</evidence>
<dbReference type="AlphaFoldDB" id="Q7U786"/>
<dbReference type="Proteomes" id="UP000001422">
    <property type="component" value="Chromosome"/>
</dbReference>
<evidence type="ECO:0000313" key="2">
    <source>
        <dbReference type="Proteomes" id="UP000001422"/>
    </source>
</evidence>
<protein>
    <recommendedName>
        <fullName evidence="3">CopG family transcriptional regulator</fullName>
    </recommendedName>
</protein>
<dbReference type="HOGENOM" id="CLU_2738647_0_0_3"/>
<evidence type="ECO:0000313" key="1">
    <source>
        <dbReference type="EMBL" id="CAE07615.1"/>
    </source>
</evidence>
<dbReference type="STRING" id="84588.SYNW1100"/>
<accession>Q7U786</accession>
<organism evidence="1 2">
    <name type="scientific">Parasynechococcus marenigrum (strain WH8102)</name>
    <dbReference type="NCBI Taxonomy" id="84588"/>
    <lineage>
        <taxon>Bacteria</taxon>
        <taxon>Bacillati</taxon>
        <taxon>Cyanobacteriota</taxon>
        <taxon>Cyanophyceae</taxon>
        <taxon>Synechococcales</taxon>
        <taxon>Prochlorococcaceae</taxon>
        <taxon>Parasynechococcus</taxon>
        <taxon>Parasynechococcus marenigrum</taxon>
    </lineage>
</organism>
<proteinExistence type="predicted"/>
<dbReference type="KEGG" id="syw:SYNW1100"/>
<dbReference type="EMBL" id="BX569692">
    <property type="protein sequence ID" value="CAE07615.1"/>
    <property type="molecule type" value="Genomic_DNA"/>
</dbReference>
<gene>
    <name evidence="1" type="ordered locus">SYNW1100</name>
</gene>
<reference evidence="1 2" key="1">
    <citation type="journal article" date="2003" name="Nature">
        <title>The genome of a motile marine Synechococcus.</title>
        <authorList>
            <person name="Palenik B."/>
            <person name="Brahamsha B."/>
            <person name="Larimer F."/>
            <person name="Land M."/>
            <person name="Hauser L."/>
            <person name="Chain P."/>
            <person name="Lamerdin J."/>
            <person name="Regala W."/>
            <person name="Allen E.A."/>
            <person name="McCarren J."/>
            <person name="Paulsen I."/>
            <person name="Dufresne A."/>
            <person name="Partensky F."/>
            <person name="Webb E."/>
            <person name="Waterbury J."/>
        </authorList>
    </citation>
    <scope>NUCLEOTIDE SEQUENCE [LARGE SCALE GENOMIC DNA]</scope>
    <source>
        <strain evidence="1 2">WH8102</strain>
    </source>
</reference>
<keyword evidence="2" id="KW-1185">Reference proteome</keyword>